<protein>
    <recommendedName>
        <fullName evidence="5">Sigma non-opioid intracellular receptor 1</fullName>
    </recommendedName>
    <alternativeName>
        <fullName evidence="10">Sigma 1-type opioid receptor</fullName>
    </alternativeName>
</protein>
<sequence>MFFFIGCGGWFGQVAALHVSLTEYVLVFNTVQETRGFSGRYWLNITDFVIDGWLEQWRERSFEVENFTAGVTVHHPWGSAAGVRFGAGSWFLEYGRGFVPSSMFFASADTFFSTHDFVSWFSMMHAFGAGLAHEAYLFVEESIANLQDAR</sequence>
<dbReference type="AlphaFoldDB" id="A0A1D1VC61"/>
<evidence type="ECO:0000256" key="8">
    <source>
        <dbReference type="ARBA" id="ARBA00022989"/>
    </source>
</evidence>
<dbReference type="Pfam" id="PF04622">
    <property type="entry name" value="ERG2_Sigma1R"/>
    <property type="match status" value="1"/>
</dbReference>
<feature type="chain" id="PRO_5008898287" description="Sigma non-opioid intracellular receptor 1" evidence="12">
    <location>
        <begin position="17"/>
        <end position="150"/>
    </location>
</feature>
<evidence type="ECO:0000256" key="1">
    <source>
        <dbReference type="ARBA" id="ARBA00004540"/>
    </source>
</evidence>
<dbReference type="EMBL" id="BDGG01000004">
    <property type="protein sequence ID" value="GAU97672.1"/>
    <property type="molecule type" value="Genomic_DNA"/>
</dbReference>
<dbReference type="GO" id="GO:0005789">
    <property type="term" value="C:endoplasmic reticulum membrane"/>
    <property type="evidence" value="ECO:0007669"/>
    <property type="project" value="UniProtKB-SubCell"/>
</dbReference>
<keyword evidence="6" id="KW-0812">Transmembrane</keyword>
<gene>
    <name evidence="13" type="primary">RvY_08928-1</name>
    <name evidence="13" type="synonym">RvY_08928.1</name>
    <name evidence="13" type="ORF">RvY_08928</name>
</gene>
<evidence type="ECO:0000313" key="13">
    <source>
        <dbReference type="EMBL" id="GAU97672.1"/>
    </source>
</evidence>
<comment type="subcellular location">
    <subcellularLocation>
        <location evidence="2">Endoplasmic reticulum membrane</location>
    </subcellularLocation>
    <subcellularLocation>
        <location evidence="1">Nucleus inner membrane</location>
    </subcellularLocation>
    <subcellularLocation>
        <location evidence="3">Nucleus outer membrane</location>
    </subcellularLocation>
</comment>
<evidence type="ECO:0000256" key="12">
    <source>
        <dbReference type="SAM" id="SignalP"/>
    </source>
</evidence>
<dbReference type="InterPro" id="IPR006716">
    <property type="entry name" value="ERG2_sigma1_rcpt-like"/>
</dbReference>
<feature type="signal peptide" evidence="12">
    <location>
        <begin position="1"/>
        <end position="16"/>
    </location>
</feature>
<evidence type="ECO:0000256" key="3">
    <source>
        <dbReference type="ARBA" id="ARBA00004649"/>
    </source>
</evidence>
<dbReference type="GO" id="GO:0005640">
    <property type="term" value="C:nuclear outer membrane"/>
    <property type="evidence" value="ECO:0007669"/>
    <property type="project" value="UniProtKB-SubCell"/>
</dbReference>
<dbReference type="STRING" id="947166.A0A1D1VC61"/>
<evidence type="ECO:0000256" key="7">
    <source>
        <dbReference type="ARBA" id="ARBA00022824"/>
    </source>
</evidence>
<comment type="similarity">
    <text evidence="4 11">Belongs to the ERG2 family.</text>
</comment>
<evidence type="ECO:0000256" key="11">
    <source>
        <dbReference type="RuleBase" id="RU368083"/>
    </source>
</evidence>
<keyword evidence="9" id="KW-0472">Membrane</keyword>
<dbReference type="OrthoDB" id="347124at2759"/>
<evidence type="ECO:0000256" key="4">
    <source>
        <dbReference type="ARBA" id="ARBA00007141"/>
    </source>
</evidence>
<proteinExistence type="inferred from homology"/>
<evidence type="ECO:0000313" key="14">
    <source>
        <dbReference type="Proteomes" id="UP000186922"/>
    </source>
</evidence>
<keyword evidence="7" id="KW-0256">Endoplasmic reticulum</keyword>
<keyword evidence="8" id="KW-1133">Transmembrane helix</keyword>
<comment type="caution">
    <text evidence="13">The sequence shown here is derived from an EMBL/GenBank/DDBJ whole genome shotgun (WGS) entry which is preliminary data.</text>
</comment>
<evidence type="ECO:0000256" key="9">
    <source>
        <dbReference type="ARBA" id="ARBA00023136"/>
    </source>
</evidence>
<reference evidence="13 14" key="1">
    <citation type="journal article" date="2016" name="Nat. Commun.">
        <title>Extremotolerant tardigrade genome and improved radiotolerance of human cultured cells by tardigrade-unique protein.</title>
        <authorList>
            <person name="Hashimoto T."/>
            <person name="Horikawa D.D."/>
            <person name="Saito Y."/>
            <person name="Kuwahara H."/>
            <person name="Kozuka-Hata H."/>
            <person name="Shin-I T."/>
            <person name="Minakuchi Y."/>
            <person name="Ohishi K."/>
            <person name="Motoyama A."/>
            <person name="Aizu T."/>
            <person name="Enomoto A."/>
            <person name="Kondo K."/>
            <person name="Tanaka S."/>
            <person name="Hara Y."/>
            <person name="Koshikawa S."/>
            <person name="Sagara H."/>
            <person name="Miura T."/>
            <person name="Yokobori S."/>
            <person name="Miyagawa K."/>
            <person name="Suzuki Y."/>
            <person name="Kubo T."/>
            <person name="Oyama M."/>
            <person name="Kohara Y."/>
            <person name="Fujiyama A."/>
            <person name="Arakawa K."/>
            <person name="Katayama T."/>
            <person name="Toyoda A."/>
            <person name="Kunieda T."/>
        </authorList>
    </citation>
    <scope>NUCLEOTIDE SEQUENCE [LARGE SCALE GENOMIC DNA]</scope>
    <source>
        <strain evidence="13 14">YOKOZUNA-1</strain>
    </source>
</reference>
<name>A0A1D1VC61_RAMVA</name>
<evidence type="ECO:0000256" key="10">
    <source>
        <dbReference type="ARBA" id="ARBA00033467"/>
    </source>
</evidence>
<dbReference type="Proteomes" id="UP000186922">
    <property type="component" value="Unassembled WGS sequence"/>
</dbReference>
<keyword evidence="14" id="KW-1185">Reference proteome</keyword>
<dbReference type="PANTHER" id="PTHR10868:SF1">
    <property type="entry name" value="SIGMA NON-OPIOID INTRACELLULAR RECEPTOR 1"/>
    <property type="match status" value="1"/>
</dbReference>
<keyword evidence="12" id="KW-0732">Signal</keyword>
<dbReference type="GO" id="GO:0005637">
    <property type="term" value="C:nuclear inner membrane"/>
    <property type="evidence" value="ECO:0007669"/>
    <property type="project" value="UniProtKB-SubCell"/>
</dbReference>
<evidence type="ECO:0000256" key="5">
    <source>
        <dbReference type="ARBA" id="ARBA00020208"/>
    </source>
</evidence>
<accession>A0A1D1VC61</accession>
<evidence type="ECO:0000256" key="6">
    <source>
        <dbReference type="ARBA" id="ARBA00022692"/>
    </source>
</evidence>
<organism evidence="13 14">
    <name type="scientific">Ramazzottius varieornatus</name>
    <name type="common">Water bear</name>
    <name type="synonym">Tardigrade</name>
    <dbReference type="NCBI Taxonomy" id="947166"/>
    <lineage>
        <taxon>Eukaryota</taxon>
        <taxon>Metazoa</taxon>
        <taxon>Ecdysozoa</taxon>
        <taxon>Tardigrada</taxon>
        <taxon>Eutardigrada</taxon>
        <taxon>Parachela</taxon>
        <taxon>Hypsibioidea</taxon>
        <taxon>Ramazzottiidae</taxon>
        <taxon>Ramazzottius</taxon>
    </lineage>
</organism>
<evidence type="ECO:0000256" key="2">
    <source>
        <dbReference type="ARBA" id="ARBA00004586"/>
    </source>
</evidence>
<dbReference type="PANTHER" id="PTHR10868">
    <property type="entry name" value="SIGMA 1-TYPE OPIOID RECEPTOR-RELATED"/>
    <property type="match status" value="1"/>
</dbReference>